<feature type="compositionally biased region" description="Gly residues" evidence="1">
    <location>
        <begin position="489"/>
        <end position="509"/>
    </location>
</feature>
<feature type="transmembrane region" description="Helical" evidence="2">
    <location>
        <begin position="189"/>
        <end position="210"/>
    </location>
</feature>
<reference evidence="5" key="1">
    <citation type="submission" date="2022-10" db="EMBL/GenBank/DDBJ databases">
        <title>Whole-Genome Sequencing of Brachybacterium huguangmaarense BRM-3, Isolated from Betula schmidtii.</title>
        <authorList>
            <person name="Haam D."/>
        </authorList>
    </citation>
    <scope>NUCLEOTIDE SEQUENCE</scope>
    <source>
        <strain evidence="5">BRM-3</strain>
    </source>
</reference>
<keyword evidence="3" id="KW-0732">Signal</keyword>
<dbReference type="Pfam" id="PF17173">
    <property type="entry name" value="DUF5129"/>
    <property type="match status" value="1"/>
</dbReference>
<evidence type="ECO:0000256" key="3">
    <source>
        <dbReference type="SAM" id="SignalP"/>
    </source>
</evidence>
<feature type="domain" description="DUF5129" evidence="4">
    <location>
        <begin position="48"/>
        <end position="391"/>
    </location>
</feature>
<feature type="signal peptide" evidence="3">
    <location>
        <begin position="1"/>
        <end position="40"/>
    </location>
</feature>
<proteinExistence type="predicted"/>
<evidence type="ECO:0000256" key="2">
    <source>
        <dbReference type="SAM" id="Phobius"/>
    </source>
</evidence>
<feature type="region of interest" description="Disordered" evidence="1">
    <location>
        <begin position="472"/>
        <end position="509"/>
    </location>
</feature>
<name>A0ABY6G0J6_9MICO</name>
<evidence type="ECO:0000313" key="6">
    <source>
        <dbReference type="Proteomes" id="UP001164305"/>
    </source>
</evidence>
<dbReference type="EMBL" id="CP107020">
    <property type="protein sequence ID" value="UYG16717.1"/>
    <property type="molecule type" value="Genomic_DNA"/>
</dbReference>
<evidence type="ECO:0000313" key="5">
    <source>
        <dbReference type="EMBL" id="UYG16717.1"/>
    </source>
</evidence>
<dbReference type="InterPro" id="IPR033435">
    <property type="entry name" value="DUF5129"/>
</dbReference>
<accession>A0ABY6G0J6</accession>
<evidence type="ECO:0000256" key="1">
    <source>
        <dbReference type="SAM" id="MobiDB-lite"/>
    </source>
</evidence>
<gene>
    <name evidence="5" type="ORF">BRM3_14135</name>
</gene>
<organism evidence="5 6">
    <name type="scientific">Brachybacterium huguangmaarense</name>
    <dbReference type="NCBI Taxonomy" id="1652028"/>
    <lineage>
        <taxon>Bacteria</taxon>
        <taxon>Bacillati</taxon>
        <taxon>Actinomycetota</taxon>
        <taxon>Actinomycetes</taxon>
        <taxon>Micrococcales</taxon>
        <taxon>Dermabacteraceae</taxon>
        <taxon>Brachybacterium</taxon>
    </lineage>
</organism>
<keyword evidence="2" id="KW-1133">Transmembrane helix</keyword>
<protein>
    <submittedName>
        <fullName evidence="5">DUF5129 domain-containing protein</fullName>
    </submittedName>
</protein>
<keyword evidence="2" id="KW-0812">Transmembrane</keyword>
<dbReference type="RefSeq" id="WP_263593930.1">
    <property type="nucleotide sequence ID" value="NZ_CP107020.1"/>
</dbReference>
<keyword evidence="2" id="KW-0472">Membrane</keyword>
<dbReference type="Gene3D" id="3.10.310.50">
    <property type="match status" value="1"/>
</dbReference>
<evidence type="ECO:0000259" key="4">
    <source>
        <dbReference type="Pfam" id="PF17173"/>
    </source>
</evidence>
<dbReference type="Proteomes" id="UP001164305">
    <property type="component" value="Chromosome"/>
</dbReference>
<sequence length="509" mass="54960">MQLDSPAPVPVRRLPRPLAVVLVLLLALVATLATAPAALADPPRSVTIEDTTGDLDASPLTERLEDVSFRTPVDLVALTIDVTAYGGSASNDLALNDAVLAYARAEHPDWITSGGAYWRDGLVIVAIDPDNRFLGTYAGEDVKLDDGQYEKIQEEMRPAARNADWNGAIVDGATRYASYLDRPFYLDPVAIVTALVALLVALAGVGGALLRGSRSRAKVTRALPRYDDVMLTYAETELAARTIPADSQYGEPVLRDYEEFTRAAAEATALHDQLPARRGVLWGIGAQSASLASRFAETAARIDAMDDEIVRTNDLLSRSHAWQDAWEAEVQPLRDSLAAVDGAIRQEASLADSPTARDLRTVAAKVRDGIERVTLQLQNGEMTGDAALGELDLMTSALGRAATAHRDAVIAHTARSDREAEIMRHVRYDSPDTRYTTIRGRRRHYYPAGYDYNWSLSPILWLNLWHSQASTDLDAHRHPPSSSSSSSGGFTGYSGGGGGFSGSGSSGRF</sequence>
<keyword evidence="6" id="KW-1185">Reference proteome</keyword>
<feature type="chain" id="PRO_5045111100" evidence="3">
    <location>
        <begin position="41"/>
        <end position="509"/>
    </location>
</feature>